<comment type="caution">
    <text evidence="1">The sequence shown here is derived from an EMBL/GenBank/DDBJ whole genome shotgun (WGS) entry which is preliminary data.</text>
</comment>
<proteinExistence type="predicted"/>
<name>A0AAV4NSY4_CAEEX</name>
<evidence type="ECO:0000313" key="2">
    <source>
        <dbReference type="Proteomes" id="UP001054945"/>
    </source>
</evidence>
<gene>
    <name evidence="1" type="ORF">CEXT_228851</name>
</gene>
<accession>A0AAV4NSY4</accession>
<reference evidence="1 2" key="1">
    <citation type="submission" date="2021-06" db="EMBL/GenBank/DDBJ databases">
        <title>Caerostris extrusa draft genome.</title>
        <authorList>
            <person name="Kono N."/>
            <person name="Arakawa K."/>
        </authorList>
    </citation>
    <scope>NUCLEOTIDE SEQUENCE [LARGE SCALE GENOMIC DNA]</scope>
</reference>
<dbReference type="AlphaFoldDB" id="A0AAV4NSY4"/>
<protein>
    <submittedName>
        <fullName evidence="1">Uncharacterized protein</fullName>
    </submittedName>
</protein>
<dbReference type="Proteomes" id="UP001054945">
    <property type="component" value="Unassembled WGS sequence"/>
</dbReference>
<dbReference type="EMBL" id="BPLR01021168">
    <property type="protein sequence ID" value="GIX86756.1"/>
    <property type="molecule type" value="Genomic_DNA"/>
</dbReference>
<keyword evidence="2" id="KW-1185">Reference proteome</keyword>
<sequence>MITRQVRSESFDKRDGCFRNRGWRWLREFECRLGLRVALGFNVFVVNRCGFYRKLDSNRQHARVTTPQLRISRMNDCDSELYPRPIECRARFGSRNYELKILRIQEREPYFSGMITRQVRSDSFDKRDGCFRNCGWRI</sequence>
<evidence type="ECO:0000313" key="1">
    <source>
        <dbReference type="EMBL" id="GIX86756.1"/>
    </source>
</evidence>
<organism evidence="1 2">
    <name type="scientific">Caerostris extrusa</name>
    <name type="common">Bark spider</name>
    <name type="synonym">Caerostris bankana</name>
    <dbReference type="NCBI Taxonomy" id="172846"/>
    <lineage>
        <taxon>Eukaryota</taxon>
        <taxon>Metazoa</taxon>
        <taxon>Ecdysozoa</taxon>
        <taxon>Arthropoda</taxon>
        <taxon>Chelicerata</taxon>
        <taxon>Arachnida</taxon>
        <taxon>Araneae</taxon>
        <taxon>Araneomorphae</taxon>
        <taxon>Entelegynae</taxon>
        <taxon>Araneoidea</taxon>
        <taxon>Araneidae</taxon>
        <taxon>Caerostris</taxon>
    </lineage>
</organism>